<gene>
    <name evidence="7" type="ORF">Enr13x_32530</name>
</gene>
<dbReference type="SUPFAM" id="SSF88659">
    <property type="entry name" value="Sigma3 and sigma4 domains of RNA polymerase sigma factors"/>
    <property type="match status" value="1"/>
</dbReference>
<dbReference type="Proteomes" id="UP000319004">
    <property type="component" value="Chromosome"/>
</dbReference>
<dbReference type="InterPro" id="IPR013325">
    <property type="entry name" value="RNA_pol_sigma_r2"/>
</dbReference>
<dbReference type="InterPro" id="IPR013324">
    <property type="entry name" value="RNA_pol_sigma_r3/r4-like"/>
</dbReference>
<dbReference type="InterPro" id="IPR036388">
    <property type="entry name" value="WH-like_DNA-bd_sf"/>
</dbReference>
<comment type="similarity">
    <text evidence="1">Belongs to the sigma-70 factor family. ECF subfamily.</text>
</comment>
<dbReference type="InterPro" id="IPR053812">
    <property type="entry name" value="HTH_Sigma70_ECF-like"/>
</dbReference>
<dbReference type="Pfam" id="PF07638">
    <property type="entry name" value="Sigma70_ECF"/>
    <property type="match status" value="1"/>
</dbReference>
<keyword evidence="3" id="KW-0731">Sigma factor</keyword>
<dbReference type="SUPFAM" id="SSF88946">
    <property type="entry name" value="Sigma2 domain of RNA polymerase sigma factors"/>
    <property type="match status" value="1"/>
</dbReference>
<dbReference type="Gene3D" id="1.10.1740.10">
    <property type="match status" value="1"/>
</dbReference>
<evidence type="ECO:0000256" key="3">
    <source>
        <dbReference type="ARBA" id="ARBA00023082"/>
    </source>
</evidence>
<evidence type="ECO:0000313" key="7">
    <source>
        <dbReference type="EMBL" id="QDV43397.1"/>
    </source>
</evidence>
<evidence type="ECO:0000256" key="1">
    <source>
        <dbReference type="ARBA" id="ARBA00010641"/>
    </source>
</evidence>
<reference evidence="7 8" key="1">
    <citation type="submission" date="2019-03" db="EMBL/GenBank/DDBJ databases">
        <title>Deep-cultivation of Planctomycetes and their phenomic and genomic characterization uncovers novel biology.</title>
        <authorList>
            <person name="Wiegand S."/>
            <person name="Jogler M."/>
            <person name="Boedeker C."/>
            <person name="Pinto D."/>
            <person name="Vollmers J."/>
            <person name="Rivas-Marin E."/>
            <person name="Kohn T."/>
            <person name="Peeters S.H."/>
            <person name="Heuer A."/>
            <person name="Rast P."/>
            <person name="Oberbeckmann S."/>
            <person name="Bunk B."/>
            <person name="Jeske O."/>
            <person name="Meyerdierks A."/>
            <person name="Storesund J.E."/>
            <person name="Kallscheuer N."/>
            <person name="Luecker S."/>
            <person name="Lage O.M."/>
            <person name="Pohl T."/>
            <person name="Merkel B.J."/>
            <person name="Hornburger P."/>
            <person name="Mueller R.-W."/>
            <person name="Bruemmer F."/>
            <person name="Labrenz M."/>
            <person name="Spormann A.M."/>
            <person name="Op den Camp H."/>
            <person name="Overmann J."/>
            <person name="Amann R."/>
            <person name="Jetten M.S.M."/>
            <person name="Mascher T."/>
            <person name="Medema M.H."/>
            <person name="Devos D.P."/>
            <person name="Kaster A.-K."/>
            <person name="Ovreas L."/>
            <person name="Rohde M."/>
            <person name="Galperin M.Y."/>
            <person name="Jogler C."/>
        </authorList>
    </citation>
    <scope>NUCLEOTIDE SEQUENCE [LARGE SCALE GENOMIC DNA]</scope>
    <source>
        <strain evidence="7 8">Enr13</strain>
    </source>
</reference>
<dbReference type="PANTHER" id="PTHR43133">
    <property type="entry name" value="RNA POLYMERASE ECF-TYPE SIGMA FACTO"/>
    <property type="match status" value="1"/>
</dbReference>
<dbReference type="AlphaFoldDB" id="A0A518HRD2"/>
<dbReference type="NCBIfam" id="TIGR02937">
    <property type="entry name" value="sigma70-ECF"/>
    <property type="match status" value="1"/>
</dbReference>
<evidence type="ECO:0000313" key="8">
    <source>
        <dbReference type="Proteomes" id="UP000319004"/>
    </source>
</evidence>
<evidence type="ECO:0000259" key="6">
    <source>
        <dbReference type="Pfam" id="PF07638"/>
    </source>
</evidence>
<accession>A0A518HRD2</accession>
<sequence>MVLLDRWKAGDESAAEEIFTRYMNRLAGLARSRLSEKMQRRVDAEDVIQSVYRSFFRHAKDDRYELKRSGDLWRLLAAITVNKTMGQVEFHQAAKRAIDGERDWSEDENASVISPFAIAREPTVEEAVALNDEIEAFMKTLEPLERKVLEMRLQDRSTEKIADEVEYSPRTVRRILDRVKETLTARLNHVNSD</sequence>
<keyword evidence="5" id="KW-0804">Transcription</keyword>
<dbReference type="GO" id="GO:0016987">
    <property type="term" value="F:sigma factor activity"/>
    <property type="evidence" value="ECO:0007669"/>
    <property type="project" value="UniProtKB-KW"/>
</dbReference>
<evidence type="ECO:0000256" key="4">
    <source>
        <dbReference type="ARBA" id="ARBA00023125"/>
    </source>
</evidence>
<name>A0A518HRD2_9BACT</name>
<keyword evidence="4" id="KW-0238">DNA-binding</keyword>
<keyword evidence="2" id="KW-0805">Transcription regulation</keyword>
<dbReference type="KEGG" id="snep:Enr13x_32530"/>
<keyword evidence="8" id="KW-1185">Reference proteome</keyword>
<protein>
    <submittedName>
        <fullName evidence="7">RNA polymerase sigma factor</fullName>
    </submittedName>
</protein>
<dbReference type="Gene3D" id="1.10.10.10">
    <property type="entry name" value="Winged helix-like DNA-binding domain superfamily/Winged helix DNA-binding domain"/>
    <property type="match status" value="1"/>
</dbReference>
<evidence type="ECO:0000256" key="2">
    <source>
        <dbReference type="ARBA" id="ARBA00023015"/>
    </source>
</evidence>
<evidence type="ECO:0000256" key="5">
    <source>
        <dbReference type="ARBA" id="ARBA00023163"/>
    </source>
</evidence>
<proteinExistence type="inferred from homology"/>
<dbReference type="GO" id="GO:0006352">
    <property type="term" value="P:DNA-templated transcription initiation"/>
    <property type="evidence" value="ECO:0007669"/>
    <property type="project" value="InterPro"/>
</dbReference>
<feature type="domain" description="RNA polymerase sigma-70 ECF-like HTH" evidence="6">
    <location>
        <begin position="3"/>
        <end position="188"/>
    </location>
</feature>
<dbReference type="GO" id="GO:0003677">
    <property type="term" value="F:DNA binding"/>
    <property type="evidence" value="ECO:0007669"/>
    <property type="project" value="UniProtKB-KW"/>
</dbReference>
<dbReference type="InterPro" id="IPR039425">
    <property type="entry name" value="RNA_pol_sigma-70-like"/>
</dbReference>
<dbReference type="PANTHER" id="PTHR43133:SF8">
    <property type="entry name" value="RNA POLYMERASE SIGMA FACTOR HI_1459-RELATED"/>
    <property type="match status" value="1"/>
</dbReference>
<dbReference type="InterPro" id="IPR014284">
    <property type="entry name" value="RNA_pol_sigma-70_dom"/>
</dbReference>
<dbReference type="EMBL" id="CP037423">
    <property type="protein sequence ID" value="QDV43397.1"/>
    <property type="molecule type" value="Genomic_DNA"/>
</dbReference>
<organism evidence="7 8">
    <name type="scientific">Stieleria neptunia</name>
    <dbReference type="NCBI Taxonomy" id="2527979"/>
    <lineage>
        <taxon>Bacteria</taxon>
        <taxon>Pseudomonadati</taxon>
        <taxon>Planctomycetota</taxon>
        <taxon>Planctomycetia</taxon>
        <taxon>Pirellulales</taxon>
        <taxon>Pirellulaceae</taxon>
        <taxon>Stieleria</taxon>
    </lineage>
</organism>